<proteinExistence type="predicted"/>
<reference evidence="1 2" key="1">
    <citation type="journal article" date="2018" name="PLoS Genet.">
        <title>Population sequencing reveals clonal diversity and ancestral inbreeding in the grapevine cultivar Chardonnay.</title>
        <authorList>
            <person name="Roach M.J."/>
            <person name="Johnson D.L."/>
            <person name="Bohlmann J."/>
            <person name="van Vuuren H.J."/>
            <person name="Jones S.J."/>
            <person name="Pretorius I.S."/>
            <person name="Schmidt S.A."/>
            <person name="Borneman A.R."/>
        </authorList>
    </citation>
    <scope>NUCLEOTIDE SEQUENCE [LARGE SCALE GENOMIC DNA]</scope>
    <source>
        <strain evidence="2">cv. Chardonnay</strain>
        <tissue evidence="1">Leaf</tissue>
    </source>
</reference>
<dbReference type="EMBL" id="QGNW01000121">
    <property type="protein sequence ID" value="RVW94470.1"/>
    <property type="molecule type" value="Genomic_DNA"/>
</dbReference>
<organism evidence="1 2">
    <name type="scientific">Vitis vinifera</name>
    <name type="common">Grape</name>
    <dbReference type="NCBI Taxonomy" id="29760"/>
    <lineage>
        <taxon>Eukaryota</taxon>
        <taxon>Viridiplantae</taxon>
        <taxon>Streptophyta</taxon>
        <taxon>Embryophyta</taxon>
        <taxon>Tracheophyta</taxon>
        <taxon>Spermatophyta</taxon>
        <taxon>Magnoliopsida</taxon>
        <taxon>eudicotyledons</taxon>
        <taxon>Gunneridae</taxon>
        <taxon>Pentapetalae</taxon>
        <taxon>rosids</taxon>
        <taxon>Vitales</taxon>
        <taxon>Vitaceae</taxon>
        <taxon>Viteae</taxon>
        <taxon>Vitis</taxon>
    </lineage>
</organism>
<name>A0A438ICN4_VITVI</name>
<accession>A0A438ICN4</accession>
<evidence type="ECO:0000313" key="1">
    <source>
        <dbReference type="EMBL" id="RVW94470.1"/>
    </source>
</evidence>
<sequence>MVFAAERGEKGRVSIADMWLLEEDAKYSTFEPSAVCFWGGRVSSSFPFSGVEGAMIMVEERCGFDALMKESEGKLNFSPLRVCLAVGKGDQKGTGDFNMIRFPSERSRGGRLSLTMRRFSKVVEELELRDLPLQGGCSRGVEGAIQVVLARPVFDHSPILLDGGGMRRGPTPFRFENMWLKEEDFKEVLKQRWEGIQVSGSLASF</sequence>
<dbReference type="Proteomes" id="UP000288805">
    <property type="component" value="Unassembled WGS sequence"/>
</dbReference>
<evidence type="ECO:0000313" key="2">
    <source>
        <dbReference type="Proteomes" id="UP000288805"/>
    </source>
</evidence>
<dbReference type="AlphaFoldDB" id="A0A438ICN4"/>
<dbReference type="PANTHER" id="PTHR33710">
    <property type="entry name" value="BNAC02G09200D PROTEIN"/>
    <property type="match status" value="1"/>
</dbReference>
<dbReference type="PANTHER" id="PTHR33710:SF64">
    <property type="entry name" value="ENDONUCLEASE_EXONUCLEASE_PHOSPHATASE DOMAIN-CONTAINING PROTEIN"/>
    <property type="match status" value="1"/>
</dbReference>
<gene>
    <name evidence="1" type="ORF">CK203_035713</name>
</gene>
<protein>
    <submittedName>
        <fullName evidence="1">Uncharacterized protein</fullName>
    </submittedName>
</protein>
<comment type="caution">
    <text evidence="1">The sequence shown here is derived from an EMBL/GenBank/DDBJ whole genome shotgun (WGS) entry which is preliminary data.</text>
</comment>